<dbReference type="PANTHER" id="PTHR36974">
    <property type="entry name" value="MEMBRANE PROTEIN-RELATED"/>
    <property type="match status" value="1"/>
</dbReference>
<evidence type="ECO:0000313" key="2">
    <source>
        <dbReference type="Proteomes" id="UP000234560"/>
    </source>
</evidence>
<proteinExistence type="predicted"/>
<organism evidence="1 2">
    <name type="scientific">Corynebacterium pyruviciproducens</name>
    <dbReference type="NCBI Taxonomy" id="598660"/>
    <lineage>
        <taxon>Bacteria</taxon>
        <taxon>Bacillati</taxon>
        <taxon>Actinomycetota</taxon>
        <taxon>Actinomycetes</taxon>
        <taxon>Mycobacteriales</taxon>
        <taxon>Corynebacteriaceae</taxon>
        <taxon>Corynebacterium</taxon>
    </lineage>
</organism>
<accession>A0AAF0YUP0</accession>
<reference evidence="1" key="2">
    <citation type="submission" date="2023-10" db="EMBL/GenBank/DDBJ databases">
        <authorList>
            <person name="Choi B."/>
        </authorList>
    </citation>
    <scope>NUCLEOTIDE SEQUENCE</scope>
    <source>
        <strain evidence="1">UMB0763</strain>
    </source>
</reference>
<reference evidence="1" key="1">
    <citation type="submission" date="2017-12" db="EMBL/GenBank/DDBJ databases">
        <authorList>
            <person name="Thomas-White K."/>
            <person name="Wolfe A.J."/>
        </authorList>
    </citation>
    <scope>NUCLEOTIDE SEQUENCE</scope>
    <source>
        <strain evidence="1">UMB0763</strain>
    </source>
</reference>
<dbReference type="EMBL" id="CP136958">
    <property type="protein sequence ID" value="WOT01756.1"/>
    <property type="molecule type" value="Genomic_DNA"/>
</dbReference>
<dbReference type="RefSeq" id="WP_101677920.1">
    <property type="nucleotide sequence ID" value="NZ_CP136958.1"/>
</dbReference>
<dbReference type="KEGG" id="cpyr:CYJ47_10865"/>
<evidence type="ECO:0008006" key="3">
    <source>
        <dbReference type="Google" id="ProtNLM"/>
    </source>
</evidence>
<gene>
    <name evidence="1" type="ORF">CYJ47_10865</name>
</gene>
<dbReference type="AlphaFoldDB" id="A0AAF0YUP0"/>
<name>A0AAF0YUP0_9CORY</name>
<dbReference type="PANTHER" id="PTHR36974:SF1">
    <property type="entry name" value="DOXX FAMILY MEMBRANE PROTEIN"/>
    <property type="match status" value="1"/>
</dbReference>
<protein>
    <recommendedName>
        <fullName evidence="3">DoxX family protein</fullName>
    </recommendedName>
</protein>
<dbReference type="Proteomes" id="UP000234560">
    <property type="component" value="Chromosome"/>
</dbReference>
<sequence length="115" mass="12786">MSKILAVAFGTMGVLHFAKPEPFNNLIPEQLPGTPTQWTYFSGVWELATAALLITKPKWGGIATAATSLAVWPGNFKMAWDWRHEPAKKQIISIGRLPLQIPLIMAGIRIYKDNK</sequence>
<evidence type="ECO:0000313" key="1">
    <source>
        <dbReference type="EMBL" id="WOT01756.1"/>
    </source>
</evidence>